<name>A0A5E4R404_9NEOP</name>
<dbReference type="EMBL" id="FZQP02006884">
    <property type="protein sequence ID" value="VVD04714.1"/>
    <property type="molecule type" value="Genomic_DNA"/>
</dbReference>
<protein>
    <submittedName>
        <fullName evidence="2">Uncharacterized protein</fullName>
    </submittedName>
</protein>
<accession>A0A5E4R404</accession>
<gene>
    <name evidence="2" type="ORF">LSINAPIS_LOCUS14412</name>
</gene>
<reference evidence="2 3" key="1">
    <citation type="submission" date="2017-07" db="EMBL/GenBank/DDBJ databases">
        <authorList>
            <person name="Talla V."/>
            <person name="Backstrom N."/>
        </authorList>
    </citation>
    <scope>NUCLEOTIDE SEQUENCE [LARGE SCALE GENOMIC DNA]</scope>
</reference>
<proteinExistence type="predicted"/>
<evidence type="ECO:0000313" key="2">
    <source>
        <dbReference type="EMBL" id="VVD04714.1"/>
    </source>
</evidence>
<organism evidence="2 3">
    <name type="scientific">Leptidea sinapis</name>
    <dbReference type="NCBI Taxonomy" id="189913"/>
    <lineage>
        <taxon>Eukaryota</taxon>
        <taxon>Metazoa</taxon>
        <taxon>Ecdysozoa</taxon>
        <taxon>Arthropoda</taxon>
        <taxon>Hexapoda</taxon>
        <taxon>Insecta</taxon>
        <taxon>Pterygota</taxon>
        <taxon>Neoptera</taxon>
        <taxon>Endopterygota</taxon>
        <taxon>Lepidoptera</taxon>
        <taxon>Glossata</taxon>
        <taxon>Ditrysia</taxon>
        <taxon>Papilionoidea</taxon>
        <taxon>Pieridae</taxon>
        <taxon>Dismorphiinae</taxon>
        <taxon>Leptidea</taxon>
    </lineage>
</organism>
<dbReference type="AlphaFoldDB" id="A0A5E4R404"/>
<evidence type="ECO:0000313" key="3">
    <source>
        <dbReference type="Proteomes" id="UP000324832"/>
    </source>
</evidence>
<sequence>MEVKNKRLFGAVEVTEPRAPAGDPYRMRQRPLTVDELAELAAHLHIAHLTELQRLRDFQRRYQWPAAQDQGYGKPRHQIIRNLKELFDTVQRVERRATPCGAPLEAGLPVCCCWWWRCSWFGPRTGSSPAATGDGDEADRKNGRHQTFSPQAIIRRQLTSWTRCRLRLAPTW</sequence>
<dbReference type="Proteomes" id="UP000324832">
    <property type="component" value="Unassembled WGS sequence"/>
</dbReference>
<evidence type="ECO:0000256" key="1">
    <source>
        <dbReference type="SAM" id="MobiDB-lite"/>
    </source>
</evidence>
<feature type="region of interest" description="Disordered" evidence="1">
    <location>
        <begin position="127"/>
        <end position="146"/>
    </location>
</feature>
<keyword evidence="3" id="KW-1185">Reference proteome</keyword>